<dbReference type="GO" id="GO:0061621">
    <property type="term" value="P:canonical glycolysis"/>
    <property type="evidence" value="ECO:0007669"/>
    <property type="project" value="TreeGrafter"/>
</dbReference>
<comment type="caution">
    <text evidence="12">The sequence shown here is derived from an EMBL/GenBank/DDBJ whole genome shotgun (WGS) entry which is preliminary data.</text>
</comment>
<dbReference type="GO" id="GO:0046872">
    <property type="term" value="F:metal ion binding"/>
    <property type="evidence" value="ECO:0007669"/>
    <property type="project" value="UniProtKB-KW"/>
</dbReference>
<comment type="subcellular location">
    <subcellularLocation>
        <location evidence="9">Cytoplasm</location>
    </subcellularLocation>
</comment>
<evidence type="ECO:0000256" key="9">
    <source>
        <dbReference type="HAMAP-Rule" id="MF_01976"/>
    </source>
</evidence>
<dbReference type="PROSITE" id="PS00433">
    <property type="entry name" value="PHOSPHOFRUCTOKINASE"/>
    <property type="match status" value="1"/>
</dbReference>
<dbReference type="EMBL" id="NSJB01000015">
    <property type="protein sequence ID" value="PAT34537.1"/>
    <property type="molecule type" value="Genomic_DNA"/>
</dbReference>
<evidence type="ECO:0000313" key="13">
    <source>
        <dbReference type="Proteomes" id="UP000218054"/>
    </source>
</evidence>
<dbReference type="GO" id="GO:0006002">
    <property type="term" value="P:fructose 6-phosphate metabolic process"/>
    <property type="evidence" value="ECO:0007669"/>
    <property type="project" value="InterPro"/>
</dbReference>
<dbReference type="PRINTS" id="PR00476">
    <property type="entry name" value="PHFRCTKINASE"/>
</dbReference>
<feature type="binding site" evidence="9">
    <location>
        <position position="168"/>
    </location>
    <ligand>
        <name>substrate</name>
        <note>ligand shared between dimeric partners</note>
    </ligand>
</feature>
<dbReference type="NCBIfam" id="NF002872">
    <property type="entry name" value="PRK03202.1"/>
    <property type="match status" value="1"/>
</dbReference>
<dbReference type="GO" id="GO:0048029">
    <property type="term" value="F:monosaccharide binding"/>
    <property type="evidence" value="ECO:0007669"/>
    <property type="project" value="TreeGrafter"/>
</dbReference>
<reference evidence="13 14" key="1">
    <citation type="submission" date="2017-08" db="EMBL/GenBank/DDBJ databases">
        <title>WGS of Clinical strains of the CDC Group NO-1 linked to zoonotic infections in humans.</title>
        <authorList>
            <person name="Bernier A.-M."/>
            <person name="Bernard K."/>
        </authorList>
    </citation>
    <scope>NUCLEOTIDE SEQUENCE [LARGE SCALE GENOMIC DNA]</scope>
    <source>
        <strain evidence="11 13">NML00-0135</strain>
        <strain evidence="12 14">NML79-0751</strain>
    </source>
</reference>
<evidence type="ECO:0000256" key="5">
    <source>
        <dbReference type="ARBA" id="ARBA00022723"/>
    </source>
</evidence>
<feature type="binding site" description="in other chain" evidence="9">
    <location>
        <position position="227"/>
    </location>
    <ligand>
        <name>substrate</name>
        <note>ligand shared between dimeric partners</note>
    </ligand>
</feature>
<dbReference type="EMBL" id="NSJD01000014">
    <property type="protein sequence ID" value="PAT39710.1"/>
    <property type="molecule type" value="Genomic_DNA"/>
</dbReference>
<name>A0A2A2AMA4_9BURK</name>
<dbReference type="PIRSF" id="PIRSF000532">
    <property type="entry name" value="ATP_PFK_prok"/>
    <property type="match status" value="1"/>
</dbReference>
<keyword evidence="8 9" id="KW-0324">Glycolysis</keyword>
<dbReference type="InterPro" id="IPR035966">
    <property type="entry name" value="PKF_sf"/>
</dbReference>
<keyword evidence="7 9" id="KW-0460">Magnesium</keyword>
<dbReference type="AlphaFoldDB" id="A0A2A2AMA4"/>
<accession>A0A2A2A9U1</accession>
<sequence>MHIGLLTGGGDCPGLNAVIRAVTKSLLHDAGARVTGIERGFLGLIERRTRPLDWNAVSGILHQGGTILGAHNAADPFRWSGAGGADVSAQVLDYARELGLDALVAIGGDGTMHIAHRLHTLGLPVVGVPKTIDNDLLHTERSFGFDSAVAIVAEALERLETTARSHRRVMILETMGRYTGWIALAGGLAGGADVIVLPELPYDLQAIARHCQAREQHPGHTLICIAEGARPADGAMTVRTHLAHSPDPVRLGGVGEALRAQLQPLLSAEVRSTQLGHIQRGGSPTAFDRVLCTRFGHHAAHMVARREFGRMVVLQGETCSSVPLAEVAQGHRTVPLDHPMLQAARCIGVSLGVEADAACHAQPPAAA</sequence>
<keyword evidence="13" id="KW-1185">Reference proteome</keyword>
<dbReference type="HAMAP" id="MF_01976">
    <property type="entry name" value="Phosphofructokinase_III"/>
    <property type="match status" value="1"/>
</dbReference>
<keyword evidence="9" id="KW-0547">Nucleotide-binding</keyword>
<dbReference type="InterPro" id="IPR022953">
    <property type="entry name" value="ATP_PFK"/>
</dbReference>
<evidence type="ECO:0000256" key="6">
    <source>
        <dbReference type="ARBA" id="ARBA00022777"/>
    </source>
</evidence>
<dbReference type="PANTHER" id="PTHR13697:SF52">
    <property type="entry name" value="ATP-DEPENDENT 6-PHOSPHOFRUCTOKINASE 3"/>
    <property type="match status" value="1"/>
</dbReference>
<dbReference type="GO" id="GO:0047334">
    <property type="term" value="F:diphosphate-fructose-6-phosphate 1-phosphotransferase activity"/>
    <property type="evidence" value="ECO:0007669"/>
    <property type="project" value="InterPro"/>
</dbReference>
<dbReference type="RefSeq" id="WP_095540749.1">
    <property type="nucleotide sequence ID" value="NZ_NSJB01000015.1"/>
</dbReference>
<dbReference type="InterPro" id="IPR012003">
    <property type="entry name" value="ATP_PFK_prok-type"/>
</dbReference>
<feature type="domain" description="Phosphofructokinase" evidence="10">
    <location>
        <begin position="3"/>
        <end position="302"/>
    </location>
</feature>
<comment type="caution">
    <text evidence="9">Lacks conserved residue(s) required for the propagation of feature annotation.</text>
</comment>
<dbReference type="SUPFAM" id="SSF53784">
    <property type="entry name" value="Phosphofructokinase"/>
    <property type="match status" value="1"/>
</dbReference>
<evidence type="ECO:0000256" key="7">
    <source>
        <dbReference type="ARBA" id="ARBA00022842"/>
    </source>
</evidence>
<feature type="binding site" evidence="9">
    <location>
        <begin position="108"/>
        <end position="111"/>
    </location>
    <ligand>
        <name>ATP</name>
        <dbReference type="ChEBI" id="CHEBI:30616"/>
    </ligand>
</feature>
<organism evidence="12 14">
    <name type="scientific">Vandammella animalimorsus</name>
    <dbReference type="NCBI Taxonomy" id="2029117"/>
    <lineage>
        <taxon>Bacteria</taxon>
        <taxon>Pseudomonadati</taxon>
        <taxon>Pseudomonadota</taxon>
        <taxon>Betaproteobacteria</taxon>
        <taxon>Burkholderiales</taxon>
        <taxon>Comamonadaceae</taxon>
        <taxon>Vandammella</taxon>
    </lineage>
</organism>
<dbReference type="Proteomes" id="UP000218054">
    <property type="component" value="Unassembled WGS sequence"/>
</dbReference>
<dbReference type="InterPro" id="IPR000023">
    <property type="entry name" value="Phosphofructokinase_dom"/>
</dbReference>
<feature type="binding site" evidence="9">
    <location>
        <position position="109"/>
    </location>
    <ligand>
        <name>Mg(2+)</name>
        <dbReference type="ChEBI" id="CHEBI:18420"/>
        <note>catalytic</note>
    </ligand>
</feature>
<dbReference type="GO" id="GO:0005524">
    <property type="term" value="F:ATP binding"/>
    <property type="evidence" value="ECO:0007669"/>
    <property type="project" value="UniProtKB-KW"/>
</dbReference>
<dbReference type="GO" id="GO:0042802">
    <property type="term" value="F:identical protein binding"/>
    <property type="evidence" value="ECO:0007669"/>
    <property type="project" value="TreeGrafter"/>
</dbReference>
<feature type="binding site" evidence="9">
    <location>
        <position position="10"/>
    </location>
    <ligand>
        <name>ATP</name>
        <dbReference type="ChEBI" id="CHEBI:30616"/>
    </ligand>
</feature>
<evidence type="ECO:0000256" key="4">
    <source>
        <dbReference type="ARBA" id="ARBA00022679"/>
    </source>
</evidence>
<dbReference type="GO" id="GO:0003872">
    <property type="term" value="F:6-phosphofructokinase activity"/>
    <property type="evidence" value="ECO:0007669"/>
    <property type="project" value="UniProtKB-UniRule"/>
</dbReference>
<keyword evidence="5 9" id="KW-0479">Metal-binding</keyword>
<dbReference type="Proteomes" id="UP000218644">
    <property type="component" value="Unassembled WGS sequence"/>
</dbReference>
<comment type="function">
    <text evidence="9">Catalyzes the phosphorylation of D-fructose 6-phosphate to fructose 1,6-bisphosphate by ATP, the first committing step of glycolysis.</text>
</comment>
<dbReference type="UniPathway" id="UPA00109">
    <property type="reaction ID" value="UER00182"/>
</dbReference>
<protein>
    <recommendedName>
        <fullName evidence="9">ATP-dependent 6-phosphofructokinase</fullName>
        <shortName evidence="9">ATP-PFK</shortName>
        <shortName evidence="9">Phosphofructokinase</shortName>
        <ecNumber evidence="9">2.7.1.11</ecNumber>
    </recommendedName>
    <alternativeName>
        <fullName evidence="9">Phosphohexokinase</fullName>
    </alternativeName>
</protein>
<comment type="catalytic activity">
    <reaction evidence="9">
        <text>beta-D-fructose 6-phosphate + ATP = beta-D-fructose 1,6-bisphosphate + ADP + H(+)</text>
        <dbReference type="Rhea" id="RHEA:16109"/>
        <dbReference type="ChEBI" id="CHEBI:15378"/>
        <dbReference type="ChEBI" id="CHEBI:30616"/>
        <dbReference type="ChEBI" id="CHEBI:32966"/>
        <dbReference type="ChEBI" id="CHEBI:57634"/>
        <dbReference type="ChEBI" id="CHEBI:456216"/>
        <dbReference type="EC" id="2.7.1.11"/>
    </reaction>
</comment>
<dbReference type="GO" id="GO:0070095">
    <property type="term" value="F:fructose-6-phosphate binding"/>
    <property type="evidence" value="ECO:0007669"/>
    <property type="project" value="TreeGrafter"/>
</dbReference>
<keyword evidence="4 9" id="KW-0808">Transferase</keyword>
<keyword evidence="3 9" id="KW-0963">Cytoplasm</keyword>
<evidence type="ECO:0000256" key="1">
    <source>
        <dbReference type="ARBA" id="ARBA00001946"/>
    </source>
</evidence>
<dbReference type="InterPro" id="IPR012829">
    <property type="entry name" value="Phosphofructokinase_III"/>
</dbReference>
<feature type="binding site" description="in other chain" evidence="9">
    <location>
        <begin position="175"/>
        <end position="177"/>
    </location>
    <ligand>
        <name>substrate</name>
        <note>ligand shared between dimeric partners</note>
    </ligand>
</feature>
<evidence type="ECO:0000256" key="2">
    <source>
        <dbReference type="ARBA" id="ARBA00004679"/>
    </source>
</evidence>
<dbReference type="Gene3D" id="3.40.50.460">
    <property type="entry name" value="Phosphofructokinase domain"/>
    <property type="match status" value="1"/>
</dbReference>
<dbReference type="EC" id="2.7.1.11" evidence="9"/>
<dbReference type="InterPro" id="IPR015912">
    <property type="entry name" value="Phosphofructokinase_CS"/>
</dbReference>
<keyword evidence="9" id="KW-0067">ATP-binding</keyword>
<feature type="binding site" description="in other chain" evidence="9">
    <location>
        <begin position="277"/>
        <end position="280"/>
    </location>
    <ligand>
        <name>substrate</name>
        <note>ligand shared between dimeric partners</note>
    </ligand>
</feature>
<dbReference type="GO" id="GO:0005945">
    <property type="term" value="C:6-phosphofructokinase complex"/>
    <property type="evidence" value="ECO:0007669"/>
    <property type="project" value="TreeGrafter"/>
</dbReference>
<evidence type="ECO:0000259" key="10">
    <source>
        <dbReference type="Pfam" id="PF00365"/>
    </source>
</evidence>
<comment type="pathway">
    <text evidence="2 9">Carbohydrate degradation; glycolysis; D-glyceraldehyde 3-phosphate and glycerone phosphate from D-glucose: step 3/4.</text>
</comment>
<feature type="site" description="Important for substrate specificity; cannot use PPi as phosphoryl donor" evidence="9">
    <location>
        <position position="110"/>
    </location>
</feature>
<dbReference type="Gene3D" id="3.40.50.450">
    <property type="match status" value="1"/>
</dbReference>
<evidence type="ECO:0000256" key="3">
    <source>
        <dbReference type="ARBA" id="ARBA00022490"/>
    </source>
</evidence>
<comment type="subunit">
    <text evidence="9">Homodimer or homotetramer.</text>
</comment>
<gene>
    <name evidence="9" type="primary">pfkA</name>
    <name evidence="12" type="ORF">CK623_09195</name>
    <name evidence="11" type="ORF">CK625_12750</name>
</gene>
<comment type="similarity">
    <text evidence="9">Belongs to the phosphofructokinase type A (PFKA) family. Mixed-substrate PFK group III subfamily.</text>
</comment>
<proteinExistence type="inferred from homology"/>
<evidence type="ECO:0000313" key="11">
    <source>
        <dbReference type="EMBL" id="PAT34537.1"/>
    </source>
</evidence>
<evidence type="ECO:0000256" key="8">
    <source>
        <dbReference type="ARBA" id="ARBA00023152"/>
    </source>
</evidence>
<keyword evidence="6 9" id="KW-0418">Kinase</keyword>
<dbReference type="PANTHER" id="PTHR13697">
    <property type="entry name" value="PHOSPHOFRUCTOKINASE"/>
    <property type="match status" value="1"/>
</dbReference>
<feature type="binding site" evidence="9">
    <location>
        <position position="271"/>
    </location>
    <ligand>
        <name>substrate</name>
        <note>ligand shared between dimeric partners</note>
    </ligand>
</feature>
<dbReference type="GO" id="GO:0030388">
    <property type="term" value="P:fructose 1,6-bisphosphate metabolic process"/>
    <property type="evidence" value="ECO:0007669"/>
    <property type="project" value="TreeGrafter"/>
</dbReference>
<evidence type="ECO:0000313" key="12">
    <source>
        <dbReference type="EMBL" id="PAT39710.1"/>
    </source>
</evidence>
<comment type="cofactor">
    <cofactor evidence="1 9">
        <name>Mg(2+)</name>
        <dbReference type="ChEBI" id="CHEBI:18420"/>
    </cofactor>
</comment>
<dbReference type="GO" id="GO:0016208">
    <property type="term" value="F:AMP binding"/>
    <property type="evidence" value="ECO:0007669"/>
    <property type="project" value="TreeGrafter"/>
</dbReference>
<dbReference type="Pfam" id="PF00365">
    <property type="entry name" value="PFK"/>
    <property type="match status" value="1"/>
</dbReference>
<evidence type="ECO:0000313" key="14">
    <source>
        <dbReference type="Proteomes" id="UP000218644"/>
    </source>
</evidence>
<accession>A0A2A2AMA4</accession>
<feature type="active site" description="Proton acceptor" evidence="9">
    <location>
        <position position="133"/>
    </location>
</feature>
<feature type="binding site" description="in other chain" evidence="9">
    <location>
        <begin position="131"/>
        <end position="133"/>
    </location>
    <ligand>
        <name>substrate</name>
        <note>ligand shared between dimeric partners</note>
    </ligand>
</feature>